<accession>A0A3E0WT14</accession>
<keyword evidence="7" id="KW-0408">Iron</keyword>
<keyword evidence="6" id="KW-0560">Oxidoreductase</keyword>
<dbReference type="InterPro" id="IPR050415">
    <property type="entry name" value="MRET"/>
</dbReference>
<dbReference type="InterPro" id="IPR006058">
    <property type="entry name" value="2Fe2S_fd_BS"/>
</dbReference>
<dbReference type="InterPro" id="IPR008333">
    <property type="entry name" value="Cbr1-like_FAD-bd_dom"/>
</dbReference>
<dbReference type="InterPro" id="IPR017927">
    <property type="entry name" value="FAD-bd_FR_type"/>
</dbReference>
<protein>
    <submittedName>
        <fullName evidence="12">Oxidoreductase</fullName>
    </submittedName>
</protein>
<dbReference type="AlphaFoldDB" id="A0A3E0WT14"/>
<evidence type="ECO:0000256" key="4">
    <source>
        <dbReference type="ARBA" id="ARBA00022723"/>
    </source>
</evidence>
<dbReference type="PRINTS" id="PR00371">
    <property type="entry name" value="FPNCR"/>
</dbReference>
<dbReference type="InterPro" id="IPR001433">
    <property type="entry name" value="OxRdtase_FAD/NAD-bd"/>
</dbReference>
<evidence type="ECO:0000256" key="2">
    <source>
        <dbReference type="ARBA" id="ARBA00022630"/>
    </source>
</evidence>
<keyword evidence="5" id="KW-0274">FAD</keyword>
<dbReference type="GO" id="GO:0051537">
    <property type="term" value="F:2 iron, 2 sulfur cluster binding"/>
    <property type="evidence" value="ECO:0007669"/>
    <property type="project" value="UniProtKB-KW"/>
</dbReference>
<evidence type="ECO:0000256" key="9">
    <source>
        <dbReference type="ARBA" id="ARBA00034078"/>
    </source>
</evidence>
<dbReference type="Pfam" id="PF00111">
    <property type="entry name" value="Fer2"/>
    <property type="match status" value="1"/>
</dbReference>
<evidence type="ECO:0000259" key="11">
    <source>
        <dbReference type="PROSITE" id="PS51384"/>
    </source>
</evidence>
<dbReference type="CDD" id="cd00207">
    <property type="entry name" value="fer2"/>
    <property type="match status" value="1"/>
</dbReference>
<comment type="caution">
    <text evidence="12">The sequence shown here is derived from an EMBL/GenBank/DDBJ whole genome shotgun (WGS) entry which is preliminary data.</text>
</comment>
<gene>
    <name evidence="12" type="ORF">CAL65_11750</name>
</gene>
<dbReference type="GO" id="GO:0016491">
    <property type="term" value="F:oxidoreductase activity"/>
    <property type="evidence" value="ECO:0007669"/>
    <property type="project" value="UniProtKB-KW"/>
</dbReference>
<comment type="cofactor">
    <cofactor evidence="9">
        <name>[2Fe-2S] cluster</name>
        <dbReference type="ChEBI" id="CHEBI:190135"/>
    </cofactor>
</comment>
<dbReference type="InterPro" id="IPR001041">
    <property type="entry name" value="2Fe-2S_ferredoxin-type"/>
</dbReference>
<dbReference type="Pfam" id="PF00970">
    <property type="entry name" value="FAD_binding_6"/>
    <property type="match status" value="1"/>
</dbReference>
<dbReference type="CDD" id="cd06214">
    <property type="entry name" value="PA_degradation_oxidoreductase_like"/>
    <property type="match status" value="1"/>
</dbReference>
<evidence type="ECO:0000256" key="7">
    <source>
        <dbReference type="ARBA" id="ARBA00023004"/>
    </source>
</evidence>
<dbReference type="PRINTS" id="PR00410">
    <property type="entry name" value="PHEHYDRXLASE"/>
</dbReference>
<dbReference type="SUPFAM" id="SSF63380">
    <property type="entry name" value="Riboflavin synthase domain-like"/>
    <property type="match status" value="1"/>
</dbReference>
<dbReference type="OrthoDB" id="9796486at2"/>
<evidence type="ECO:0000256" key="3">
    <source>
        <dbReference type="ARBA" id="ARBA00022714"/>
    </source>
</evidence>
<dbReference type="InterPro" id="IPR039261">
    <property type="entry name" value="FNR_nucleotide-bd"/>
</dbReference>
<feature type="domain" description="2Fe-2S ferredoxin-type" evidence="10">
    <location>
        <begin position="261"/>
        <end position="349"/>
    </location>
</feature>
<reference evidence="13" key="1">
    <citation type="submission" date="2017-05" db="EMBL/GenBank/DDBJ databases">
        <authorList>
            <person name="Sharma S."/>
            <person name="Sidhu C."/>
            <person name="Pinnaka A.K."/>
        </authorList>
    </citation>
    <scope>NUCLEOTIDE SEQUENCE [LARGE SCALE GENOMIC DNA]</scope>
    <source>
        <strain evidence="13">AK93</strain>
    </source>
</reference>
<dbReference type="InterPro" id="IPR001709">
    <property type="entry name" value="Flavoprot_Pyr_Nucl_cyt_Rdtase"/>
</dbReference>
<evidence type="ECO:0000256" key="6">
    <source>
        <dbReference type="ARBA" id="ARBA00023002"/>
    </source>
</evidence>
<dbReference type="RefSeq" id="WP_116302271.1">
    <property type="nucleotide sequence ID" value="NZ_NFZV01000009.1"/>
</dbReference>
<dbReference type="Proteomes" id="UP000256763">
    <property type="component" value="Unassembled WGS sequence"/>
</dbReference>
<keyword evidence="2" id="KW-0285">Flavoprotein</keyword>
<proteinExistence type="predicted"/>
<dbReference type="PANTHER" id="PTHR47354:SF8">
    <property type="entry name" value="1,2-PHENYLACETYL-COA EPOXIDASE, SUBUNIT E"/>
    <property type="match status" value="1"/>
</dbReference>
<dbReference type="PROSITE" id="PS51085">
    <property type="entry name" value="2FE2S_FER_2"/>
    <property type="match status" value="1"/>
</dbReference>
<dbReference type="Gene3D" id="2.40.30.10">
    <property type="entry name" value="Translation factors"/>
    <property type="match status" value="1"/>
</dbReference>
<keyword evidence="8" id="KW-0411">Iron-sulfur</keyword>
<evidence type="ECO:0000256" key="5">
    <source>
        <dbReference type="ARBA" id="ARBA00022827"/>
    </source>
</evidence>
<dbReference type="Gene3D" id="3.10.20.30">
    <property type="match status" value="1"/>
</dbReference>
<sequence>MKKLQNLKVVAIEPETDDAVTIHFKQPLLRKISYSAGQYLSFEVDTGDGRVCRAYSLSSTPGIDKHLSITVKRVQGGKVSTQFVHALSAGDSVKTFGAQGSFVHTPSPRQPRHLVLFAGGSGISPLFSILKSALHFEPGSYVSLVYCNRTPESVIFRDKLTKLQTQFPGRLAIRHIFSQPQPDQPANRLTHQGATELFSSLQRQSEQPVEYYLCGPSGLMEQALEALTELQVPEPSVHCERFVTARQKTGSGNTDVPNTPKKVSLQMNGQEFSFQVLPEQTILEAALANGVEPPFSCRSGFCTACVCKKLAGEVAMEEGHGLSKSELQMGQALMCVGRPLTDEVRLQIE</sequence>
<dbReference type="Gene3D" id="3.40.50.80">
    <property type="entry name" value="Nucleotide-binding domain of ferredoxin-NADP reductase (FNR) module"/>
    <property type="match status" value="1"/>
</dbReference>
<dbReference type="EMBL" id="NFZW01000010">
    <property type="protein sequence ID" value="RFA36122.1"/>
    <property type="molecule type" value="Genomic_DNA"/>
</dbReference>
<comment type="cofactor">
    <cofactor evidence="1">
        <name>FAD</name>
        <dbReference type="ChEBI" id="CHEBI:57692"/>
    </cofactor>
</comment>
<name>A0A3E0WT14_9GAMM</name>
<dbReference type="InterPro" id="IPR017938">
    <property type="entry name" value="Riboflavin_synthase-like_b-brl"/>
</dbReference>
<feature type="domain" description="FAD-binding FR-type" evidence="11">
    <location>
        <begin position="2"/>
        <end position="105"/>
    </location>
</feature>
<dbReference type="Pfam" id="PF00175">
    <property type="entry name" value="NAD_binding_1"/>
    <property type="match status" value="1"/>
</dbReference>
<dbReference type="PROSITE" id="PS51384">
    <property type="entry name" value="FAD_FR"/>
    <property type="match status" value="1"/>
</dbReference>
<dbReference type="SUPFAM" id="SSF52343">
    <property type="entry name" value="Ferredoxin reductase-like, C-terminal NADP-linked domain"/>
    <property type="match status" value="1"/>
</dbReference>
<dbReference type="GO" id="GO:0046872">
    <property type="term" value="F:metal ion binding"/>
    <property type="evidence" value="ECO:0007669"/>
    <property type="project" value="UniProtKB-KW"/>
</dbReference>
<dbReference type="InterPro" id="IPR036010">
    <property type="entry name" value="2Fe-2S_ferredoxin-like_sf"/>
</dbReference>
<organism evidence="12 13">
    <name type="scientific">Alkalilimnicola ehrlichii</name>
    <dbReference type="NCBI Taxonomy" id="351052"/>
    <lineage>
        <taxon>Bacteria</taxon>
        <taxon>Pseudomonadati</taxon>
        <taxon>Pseudomonadota</taxon>
        <taxon>Gammaproteobacteria</taxon>
        <taxon>Chromatiales</taxon>
        <taxon>Ectothiorhodospiraceae</taxon>
        <taxon>Alkalilimnicola</taxon>
    </lineage>
</organism>
<evidence type="ECO:0000313" key="13">
    <source>
        <dbReference type="Proteomes" id="UP000256763"/>
    </source>
</evidence>
<dbReference type="PANTHER" id="PTHR47354">
    <property type="entry name" value="NADH OXIDOREDUCTASE HCR"/>
    <property type="match status" value="1"/>
</dbReference>
<evidence type="ECO:0000259" key="10">
    <source>
        <dbReference type="PROSITE" id="PS51085"/>
    </source>
</evidence>
<keyword evidence="4" id="KW-0479">Metal-binding</keyword>
<keyword evidence="3" id="KW-0001">2Fe-2S</keyword>
<keyword evidence="13" id="KW-1185">Reference proteome</keyword>
<dbReference type="InterPro" id="IPR012675">
    <property type="entry name" value="Beta-grasp_dom_sf"/>
</dbReference>
<evidence type="ECO:0000256" key="1">
    <source>
        <dbReference type="ARBA" id="ARBA00001974"/>
    </source>
</evidence>
<dbReference type="PROSITE" id="PS00197">
    <property type="entry name" value="2FE2S_FER_1"/>
    <property type="match status" value="1"/>
</dbReference>
<dbReference type="SUPFAM" id="SSF54292">
    <property type="entry name" value="2Fe-2S ferredoxin-like"/>
    <property type="match status" value="1"/>
</dbReference>
<evidence type="ECO:0000256" key="8">
    <source>
        <dbReference type="ARBA" id="ARBA00023014"/>
    </source>
</evidence>
<dbReference type="GO" id="GO:0050660">
    <property type="term" value="F:flavin adenine dinucleotide binding"/>
    <property type="evidence" value="ECO:0007669"/>
    <property type="project" value="TreeGrafter"/>
</dbReference>
<evidence type="ECO:0000313" key="12">
    <source>
        <dbReference type="EMBL" id="RFA36122.1"/>
    </source>
</evidence>